<keyword evidence="2" id="KW-1003">Cell membrane</keyword>
<feature type="transmembrane region" description="Helical" evidence="6">
    <location>
        <begin position="47"/>
        <end position="74"/>
    </location>
</feature>
<evidence type="ECO:0000313" key="8">
    <source>
        <dbReference type="EMBL" id="KDR93840.1"/>
    </source>
</evidence>
<dbReference type="NCBIfam" id="NF037997">
    <property type="entry name" value="Na_Pi_symport"/>
    <property type="match status" value="1"/>
</dbReference>
<dbReference type="Pfam" id="PF01895">
    <property type="entry name" value="PhoU"/>
    <property type="match status" value="2"/>
</dbReference>
<dbReference type="GO" id="GO:0005886">
    <property type="term" value="C:plasma membrane"/>
    <property type="evidence" value="ECO:0007669"/>
    <property type="project" value="UniProtKB-SubCell"/>
</dbReference>
<dbReference type="GO" id="GO:0005436">
    <property type="term" value="F:sodium:phosphate symporter activity"/>
    <property type="evidence" value="ECO:0007669"/>
    <property type="project" value="InterPro"/>
</dbReference>
<proteinExistence type="predicted"/>
<feature type="transmembrane region" description="Helical" evidence="6">
    <location>
        <begin position="135"/>
        <end position="153"/>
    </location>
</feature>
<keyword evidence="5 6" id="KW-0472">Membrane</keyword>
<comment type="caution">
    <text evidence="8">The sequence shown here is derived from an EMBL/GenBank/DDBJ whole genome shotgun (WGS) entry which is preliminary data.</text>
</comment>
<dbReference type="GO" id="GO:0044341">
    <property type="term" value="P:sodium-dependent phosphate transport"/>
    <property type="evidence" value="ECO:0007669"/>
    <property type="project" value="InterPro"/>
</dbReference>
<dbReference type="InterPro" id="IPR026022">
    <property type="entry name" value="PhoU_dom"/>
</dbReference>
<evidence type="ECO:0000256" key="6">
    <source>
        <dbReference type="SAM" id="Phobius"/>
    </source>
</evidence>
<evidence type="ECO:0000256" key="3">
    <source>
        <dbReference type="ARBA" id="ARBA00022692"/>
    </source>
</evidence>
<comment type="subcellular location">
    <subcellularLocation>
        <location evidence="1">Cell membrane</location>
        <topology evidence="1">Multi-pass membrane protein</topology>
    </subcellularLocation>
</comment>
<sequence length="542" mass="59072">MFFSILFGILGGLGLFLYGMNLMGSGLQKAAGDRLKRIIELLTSNRFTGTLVGMFVTAIIQSSSATTVMVVGFVNAGIMNLGQAVGVIMGANIGTTVTAQLVSFKLTDIAPVAVGVGMIIYLFSSKEKTKQVAEILIGFGILFIGMDFMKDAVKPLREFEGFRTALVNFGKNPVLGILIGFGLTVIVQSSSASMGILLALASEGLMPLSSALPILYGENIGTCVTALLSSIGASKNAKRAAIMHLCFNIIGTLLFIVLLTKPIAHIVTQLDPGNVTRQIANTHTLFNITNVIIQFPFAMFLVKIATTLVPEKEGEEKFKVTKYLDPRIMETPSIALANTVRECLHMGNVAKSSLENAINGFINRDVEEIKETFKIEKDVNELEKSIMDYLVKLSNKELGEGNREIVDGLFSTINDIERVGDHADNLAELALDVLDKNLVFSNEAINDIRVMYKKTMEAYEGALEAMKTGDKDVALNVIRIEEQVDVMERSYRMNHIYRLNKGLCNTEAGIIFLDMISNFERIADHASNIARAVIDSLTVKSA</sequence>
<gene>
    <name evidence="8" type="ORF">CLIT_23c01120</name>
</gene>
<evidence type="ECO:0000256" key="1">
    <source>
        <dbReference type="ARBA" id="ARBA00004651"/>
    </source>
</evidence>
<dbReference type="SUPFAM" id="SSF109755">
    <property type="entry name" value="PhoU-like"/>
    <property type="match status" value="1"/>
</dbReference>
<feature type="transmembrane region" description="Helical" evidence="6">
    <location>
        <begin position="106"/>
        <end position="123"/>
    </location>
</feature>
<reference evidence="8 9" key="1">
    <citation type="submission" date="2014-03" db="EMBL/GenBank/DDBJ databases">
        <title>Genome sequence of Clostridium litorale W6, DSM 5388.</title>
        <authorList>
            <person name="Poehlein A."/>
            <person name="Jagirdar A."/>
            <person name="Khonsari B."/>
            <person name="Chibani C.M."/>
            <person name="Gutierrez Gutierrez D.A."/>
            <person name="Davydova E."/>
            <person name="Alghaithi H.S."/>
            <person name="Nair K.P."/>
            <person name="Dhamotharan K."/>
            <person name="Chandran L."/>
            <person name="G W."/>
            <person name="Daniel R."/>
        </authorList>
    </citation>
    <scope>NUCLEOTIDE SEQUENCE [LARGE SCALE GENOMIC DNA]</scope>
    <source>
        <strain evidence="8 9">W6</strain>
    </source>
</reference>
<feature type="transmembrane region" description="Helical" evidence="6">
    <location>
        <begin position="80"/>
        <end position="99"/>
    </location>
</feature>
<evidence type="ECO:0000256" key="4">
    <source>
        <dbReference type="ARBA" id="ARBA00022989"/>
    </source>
</evidence>
<keyword evidence="9" id="KW-1185">Reference proteome</keyword>
<dbReference type="Gene3D" id="1.20.58.220">
    <property type="entry name" value="Phosphate transport system protein phou homolog 2, domain 2"/>
    <property type="match status" value="1"/>
</dbReference>
<evidence type="ECO:0000313" key="9">
    <source>
        <dbReference type="Proteomes" id="UP000027946"/>
    </source>
</evidence>
<evidence type="ECO:0000256" key="2">
    <source>
        <dbReference type="ARBA" id="ARBA00022475"/>
    </source>
</evidence>
<feature type="transmembrane region" description="Helical" evidence="6">
    <location>
        <begin position="245"/>
        <end position="264"/>
    </location>
</feature>
<organism evidence="8 9">
    <name type="scientific">Peptoclostridium litorale DSM 5388</name>
    <dbReference type="NCBI Taxonomy" id="1121324"/>
    <lineage>
        <taxon>Bacteria</taxon>
        <taxon>Bacillati</taxon>
        <taxon>Bacillota</taxon>
        <taxon>Clostridia</taxon>
        <taxon>Peptostreptococcales</taxon>
        <taxon>Peptoclostridiaceae</taxon>
        <taxon>Peptoclostridium</taxon>
    </lineage>
</organism>
<feature type="transmembrane region" description="Helical" evidence="6">
    <location>
        <begin position="174"/>
        <end position="201"/>
    </location>
</feature>
<feature type="transmembrane region" description="Helical" evidence="6">
    <location>
        <begin position="6"/>
        <end position="27"/>
    </location>
</feature>
<dbReference type="NCBIfam" id="TIGR00704">
    <property type="entry name" value="NaPi_cotrn_rel"/>
    <property type="match status" value="1"/>
</dbReference>
<dbReference type="eggNOG" id="COG1283">
    <property type="taxonomic scope" value="Bacteria"/>
</dbReference>
<dbReference type="Pfam" id="PF02690">
    <property type="entry name" value="Na_Pi_cotrans"/>
    <property type="match status" value="2"/>
</dbReference>
<feature type="domain" description="PhoU" evidence="7">
    <location>
        <begin position="449"/>
        <end position="533"/>
    </location>
</feature>
<dbReference type="InterPro" id="IPR004633">
    <property type="entry name" value="NaPi_cotrn-rel/YqeW-like"/>
</dbReference>
<dbReference type="PANTHER" id="PTHR10010:SF46">
    <property type="entry name" value="SODIUM-DEPENDENT PHOSPHATE TRANSPORT PROTEIN 2B"/>
    <property type="match status" value="1"/>
</dbReference>
<dbReference type="AlphaFoldDB" id="A0A069RC48"/>
<dbReference type="RefSeq" id="WP_038267696.1">
    <property type="nucleotide sequence ID" value="NZ_FSRH01000004.1"/>
</dbReference>
<protein>
    <submittedName>
        <fullName evidence="8">Sodium-dependent phosphate transporter</fullName>
    </submittedName>
</protein>
<evidence type="ECO:0000256" key="5">
    <source>
        <dbReference type="ARBA" id="ARBA00023136"/>
    </source>
</evidence>
<accession>A0A069RC48</accession>
<feature type="domain" description="PhoU" evidence="7">
    <location>
        <begin position="345"/>
        <end position="429"/>
    </location>
</feature>
<dbReference type="STRING" id="1121324.CLIT_23c01120"/>
<dbReference type="InterPro" id="IPR003841">
    <property type="entry name" value="Na/Pi_transpt"/>
</dbReference>
<dbReference type="OrthoDB" id="9763003at2"/>
<dbReference type="PANTHER" id="PTHR10010">
    <property type="entry name" value="SOLUTE CARRIER FAMILY 34 SODIUM PHOSPHATE , MEMBER 2-RELATED"/>
    <property type="match status" value="1"/>
</dbReference>
<keyword evidence="4 6" id="KW-1133">Transmembrane helix</keyword>
<dbReference type="EMBL" id="JJMM01000026">
    <property type="protein sequence ID" value="KDR93840.1"/>
    <property type="molecule type" value="Genomic_DNA"/>
</dbReference>
<name>A0A069RC48_PEPLI</name>
<dbReference type="Proteomes" id="UP000027946">
    <property type="component" value="Unassembled WGS sequence"/>
</dbReference>
<keyword evidence="3 6" id="KW-0812">Transmembrane</keyword>
<evidence type="ECO:0000259" key="7">
    <source>
        <dbReference type="Pfam" id="PF01895"/>
    </source>
</evidence>
<dbReference type="InterPro" id="IPR038078">
    <property type="entry name" value="PhoU-like_sf"/>
</dbReference>